<dbReference type="GO" id="GO:0016887">
    <property type="term" value="F:ATP hydrolysis activity"/>
    <property type="evidence" value="ECO:0007669"/>
    <property type="project" value="InterPro"/>
</dbReference>
<dbReference type="InterPro" id="IPR003439">
    <property type="entry name" value="ABC_transporter-like_ATP-bd"/>
</dbReference>
<dbReference type="SUPFAM" id="SSF90123">
    <property type="entry name" value="ABC transporter transmembrane region"/>
    <property type="match status" value="1"/>
</dbReference>
<dbReference type="Gene3D" id="3.40.50.300">
    <property type="entry name" value="P-loop containing nucleotide triphosphate hydrolases"/>
    <property type="match status" value="1"/>
</dbReference>
<evidence type="ECO:0000259" key="8">
    <source>
        <dbReference type="PROSITE" id="PS50893"/>
    </source>
</evidence>
<feature type="transmembrane region" description="Helical" evidence="7">
    <location>
        <begin position="64"/>
        <end position="84"/>
    </location>
</feature>
<dbReference type="Pfam" id="PF00664">
    <property type="entry name" value="ABC_membrane"/>
    <property type="match status" value="1"/>
</dbReference>
<evidence type="ECO:0000313" key="11">
    <source>
        <dbReference type="Proteomes" id="UP000199118"/>
    </source>
</evidence>
<sequence length="567" mass="58289">MTHARARRDADCPARRAAERILAPARRELTRAGLLSALAGALWPVQAAAIAWAVAAWAEGADPLPPAALAAAVLLACGAARAGLDHLAGGLLFRAADRVLARETEALLRREARAPSAQGSSAAAALIVQKLPLLQPWITRHHVAMTRVRILPLLLLALVLPISWLAGLTLLVAGPLIPVFMALVGMAAEDASRRQLTEIGSMNALLMERLSALLDIRLLGAEARAAADFETRAEALRDRTMAVLRIAFLSSTVLELFAALGVALVAVFVGFSLIGEIGIGAWGTPLTLGEGLFVLLLAPEFFQPLRDMAAAWHDRAAGLAVAAELEALDAEPRMAPPGRGEAAAPLPGPLSVRLEGAAAALPGHAVALPDLALGPGDSLALTGPSGAGKSTALAALAGLAPLASGRIEVCGRALDAATADAWRARLAFVPQRPHFPDARLGDWLDPRATGADPWPALRLAEAAEIVARLPDGLDARLGETGGGVSGGEARRLMLARAVMAGGDLVLADEPTADLDAETAAKIIAALARLKARGVAVIVATHDPALAAAMDRRAAIAAPSPASAEVPA</sequence>
<dbReference type="OrthoDB" id="9806127at2"/>
<dbReference type="GO" id="GO:0005524">
    <property type="term" value="F:ATP binding"/>
    <property type="evidence" value="ECO:0007669"/>
    <property type="project" value="UniProtKB-KW"/>
</dbReference>
<evidence type="ECO:0000256" key="1">
    <source>
        <dbReference type="ARBA" id="ARBA00004651"/>
    </source>
</evidence>
<dbReference type="InterPro" id="IPR036640">
    <property type="entry name" value="ABC1_TM_sf"/>
</dbReference>
<dbReference type="InterPro" id="IPR017871">
    <property type="entry name" value="ABC_transporter-like_CS"/>
</dbReference>
<dbReference type="PANTHER" id="PTHR24221">
    <property type="entry name" value="ATP-BINDING CASSETTE SUB-FAMILY B"/>
    <property type="match status" value="1"/>
</dbReference>
<dbReference type="PROSITE" id="PS50893">
    <property type="entry name" value="ABC_TRANSPORTER_2"/>
    <property type="match status" value="1"/>
</dbReference>
<dbReference type="GO" id="GO:0140359">
    <property type="term" value="F:ABC-type transporter activity"/>
    <property type="evidence" value="ECO:0007669"/>
    <property type="project" value="InterPro"/>
</dbReference>
<dbReference type="SMART" id="SM00382">
    <property type="entry name" value="AAA"/>
    <property type="match status" value="1"/>
</dbReference>
<keyword evidence="4 10" id="KW-0067">ATP-binding</keyword>
<keyword evidence="5 7" id="KW-1133">Transmembrane helix</keyword>
<dbReference type="PROSITE" id="PS00211">
    <property type="entry name" value="ABC_TRANSPORTER_1"/>
    <property type="match status" value="1"/>
</dbReference>
<dbReference type="Proteomes" id="UP000199118">
    <property type="component" value="Unassembled WGS sequence"/>
</dbReference>
<dbReference type="CDD" id="cd18584">
    <property type="entry name" value="ABC_6TM_AarD_CydD"/>
    <property type="match status" value="1"/>
</dbReference>
<dbReference type="GO" id="GO:0005886">
    <property type="term" value="C:plasma membrane"/>
    <property type="evidence" value="ECO:0007669"/>
    <property type="project" value="UniProtKB-SubCell"/>
</dbReference>
<dbReference type="PROSITE" id="PS50929">
    <property type="entry name" value="ABC_TM1F"/>
    <property type="match status" value="1"/>
</dbReference>
<keyword evidence="6 7" id="KW-0472">Membrane</keyword>
<dbReference type="InterPro" id="IPR039421">
    <property type="entry name" value="Type_1_exporter"/>
</dbReference>
<evidence type="ECO:0000256" key="4">
    <source>
        <dbReference type="ARBA" id="ARBA00022840"/>
    </source>
</evidence>
<evidence type="ECO:0000256" key="7">
    <source>
        <dbReference type="SAM" id="Phobius"/>
    </source>
</evidence>
<feature type="transmembrane region" description="Helical" evidence="7">
    <location>
        <begin position="148"/>
        <end position="164"/>
    </location>
</feature>
<evidence type="ECO:0000313" key="10">
    <source>
        <dbReference type="EMBL" id="SDX26645.1"/>
    </source>
</evidence>
<evidence type="ECO:0000256" key="3">
    <source>
        <dbReference type="ARBA" id="ARBA00022741"/>
    </source>
</evidence>
<feature type="domain" description="ABC transmembrane type-1" evidence="9">
    <location>
        <begin position="32"/>
        <end position="317"/>
    </location>
</feature>
<keyword evidence="11" id="KW-1185">Reference proteome</keyword>
<dbReference type="InterPro" id="IPR003593">
    <property type="entry name" value="AAA+_ATPase"/>
</dbReference>
<dbReference type="Pfam" id="PF00005">
    <property type="entry name" value="ABC_tran"/>
    <property type="match status" value="1"/>
</dbReference>
<dbReference type="InterPro" id="IPR027417">
    <property type="entry name" value="P-loop_NTPase"/>
</dbReference>
<dbReference type="EMBL" id="FNMZ01000004">
    <property type="protein sequence ID" value="SDX26645.1"/>
    <property type="molecule type" value="Genomic_DNA"/>
</dbReference>
<proteinExistence type="predicted"/>
<name>A0A1H3AAQ7_9RHOB</name>
<feature type="transmembrane region" description="Helical" evidence="7">
    <location>
        <begin position="246"/>
        <end position="271"/>
    </location>
</feature>
<keyword evidence="3" id="KW-0547">Nucleotide-binding</keyword>
<evidence type="ECO:0000256" key="6">
    <source>
        <dbReference type="ARBA" id="ARBA00023136"/>
    </source>
</evidence>
<dbReference type="AlphaFoldDB" id="A0A1H3AAQ7"/>
<evidence type="ECO:0000256" key="5">
    <source>
        <dbReference type="ARBA" id="ARBA00022989"/>
    </source>
</evidence>
<dbReference type="STRING" id="356660.SAMN05444336_104120"/>
<dbReference type="InterPro" id="IPR011527">
    <property type="entry name" value="ABC1_TM_dom"/>
</dbReference>
<protein>
    <submittedName>
        <fullName evidence="10">ATP-binding cassette, subfamily C, CydD</fullName>
    </submittedName>
</protein>
<feature type="domain" description="ABC transporter" evidence="8">
    <location>
        <begin position="352"/>
        <end position="567"/>
    </location>
</feature>
<keyword evidence="2 7" id="KW-0812">Transmembrane</keyword>
<reference evidence="10 11" key="1">
    <citation type="submission" date="2016-10" db="EMBL/GenBank/DDBJ databases">
        <authorList>
            <person name="de Groot N.N."/>
        </authorList>
    </citation>
    <scope>NUCLEOTIDE SEQUENCE [LARGE SCALE GENOMIC DNA]</scope>
    <source>
        <strain evidence="10 11">DSM 17890</strain>
    </source>
</reference>
<dbReference type="SUPFAM" id="SSF52540">
    <property type="entry name" value="P-loop containing nucleoside triphosphate hydrolases"/>
    <property type="match status" value="1"/>
</dbReference>
<evidence type="ECO:0000259" key="9">
    <source>
        <dbReference type="PROSITE" id="PS50929"/>
    </source>
</evidence>
<accession>A0A1H3AAQ7</accession>
<dbReference type="GO" id="GO:0034040">
    <property type="term" value="F:ATPase-coupled lipid transmembrane transporter activity"/>
    <property type="evidence" value="ECO:0007669"/>
    <property type="project" value="TreeGrafter"/>
</dbReference>
<feature type="transmembrane region" description="Helical" evidence="7">
    <location>
        <begin position="277"/>
        <end position="298"/>
    </location>
</feature>
<evidence type="ECO:0000256" key="2">
    <source>
        <dbReference type="ARBA" id="ARBA00022692"/>
    </source>
</evidence>
<organism evidence="10 11">
    <name type="scientific">Albimonas donghaensis</name>
    <dbReference type="NCBI Taxonomy" id="356660"/>
    <lineage>
        <taxon>Bacteria</taxon>
        <taxon>Pseudomonadati</taxon>
        <taxon>Pseudomonadota</taxon>
        <taxon>Alphaproteobacteria</taxon>
        <taxon>Rhodobacterales</taxon>
        <taxon>Paracoccaceae</taxon>
        <taxon>Albimonas</taxon>
    </lineage>
</organism>
<gene>
    <name evidence="10" type="ORF">SAMN05444336_104120</name>
</gene>
<comment type="subcellular location">
    <subcellularLocation>
        <location evidence="1">Cell membrane</location>
        <topology evidence="1">Multi-pass membrane protein</topology>
    </subcellularLocation>
</comment>
<dbReference type="RefSeq" id="WP_092682334.1">
    <property type="nucleotide sequence ID" value="NZ_FNMZ01000004.1"/>
</dbReference>
<dbReference type="Gene3D" id="1.20.1560.10">
    <property type="entry name" value="ABC transporter type 1, transmembrane domain"/>
    <property type="match status" value="1"/>
</dbReference>
<feature type="transmembrane region" description="Helical" evidence="7">
    <location>
        <begin position="34"/>
        <end position="58"/>
    </location>
</feature>
<dbReference type="PANTHER" id="PTHR24221:SF261">
    <property type="entry name" value="GLUTATHIONE_L-CYSTEINE TRANSPORT SYSTEM ATP-BINDING_PERMEASE PROTEIN CYDD"/>
    <property type="match status" value="1"/>
</dbReference>